<sequence>MPSERNNGVDHWLAGAEHADALRFSTASLLLTASRLVVAPITTLILLVYDVSAANAPFRLTPLGGTHRAAQLLFTLLEPISFTPAPTSAHDFQAGDSRCEFVPEGPALQAPIVAYYGNHLLSSSRLGGAVCVWSLADLS</sequence>
<gene>
    <name evidence="1" type="ORF">CBRE1094_LOCUS29463</name>
</gene>
<protein>
    <submittedName>
        <fullName evidence="1">Uncharacterized protein</fullName>
    </submittedName>
</protein>
<accession>A0A7S2HW89</accession>
<name>A0A7S2HW89_9EUKA</name>
<dbReference type="AlphaFoldDB" id="A0A7S2HW89"/>
<dbReference type="EMBL" id="HBGU01053894">
    <property type="protein sequence ID" value="CAD9502181.1"/>
    <property type="molecule type" value="Transcribed_RNA"/>
</dbReference>
<evidence type="ECO:0000313" key="1">
    <source>
        <dbReference type="EMBL" id="CAD9502181.1"/>
    </source>
</evidence>
<organism evidence="1">
    <name type="scientific">Haptolina brevifila</name>
    <dbReference type="NCBI Taxonomy" id="156173"/>
    <lineage>
        <taxon>Eukaryota</taxon>
        <taxon>Haptista</taxon>
        <taxon>Haptophyta</taxon>
        <taxon>Prymnesiophyceae</taxon>
        <taxon>Prymnesiales</taxon>
        <taxon>Prymnesiaceae</taxon>
        <taxon>Haptolina</taxon>
    </lineage>
</organism>
<proteinExistence type="predicted"/>
<reference evidence="1" key="1">
    <citation type="submission" date="2021-01" db="EMBL/GenBank/DDBJ databases">
        <authorList>
            <person name="Corre E."/>
            <person name="Pelletier E."/>
            <person name="Niang G."/>
            <person name="Scheremetjew M."/>
            <person name="Finn R."/>
            <person name="Kale V."/>
            <person name="Holt S."/>
            <person name="Cochrane G."/>
            <person name="Meng A."/>
            <person name="Brown T."/>
            <person name="Cohen L."/>
        </authorList>
    </citation>
    <scope>NUCLEOTIDE SEQUENCE</scope>
    <source>
        <strain evidence="1">UTEX LB 985</strain>
    </source>
</reference>